<dbReference type="InterPro" id="IPR001296">
    <property type="entry name" value="Glyco_trans_1"/>
</dbReference>
<evidence type="ECO:0000259" key="2">
    <source>
        <dbReference type="Pfam" id="PF13439"/>
    </source>
</evidence>
<dbReference type="InterPro" id="IPR050194">
    <property type="entry name" value="Glycosyltransferase_grp1"/>
</dbReference>
<dbReference type="EMBL" id="BLVO01000013">
    <property type="protein sequence ID" value="GFM33207.1"/>
    <property type="molecule type" value="Genomic_DNA"/>
</dbReference>
<reference evidence="3 4" key="1">
    <citation type="submission" date="2020-05" db="EMBL/GenBank/DDBJ databases">
        <title>Draft genome sequence of Desulfovibrio sp. strain HN2T.</title>
        <authorList>
            <person name="Ueno A."/>
            <person name="Tamazawa S."/>
            <person name="Tamamura S."/>
            <person name="Murakami T."/>
            <person name="Kiyama T."/>
            <person name="Inomata H."/>
            <person name="Amano Y."/>
            <person name="Miyakawa K."/>
            <person name="Tamaki H."/>
            <person name="Naganuma T."/>
            <person name="Kaneko K."/>
        </authorList>
    </citation>
    <scope>NUCLEOTIDE SEQUENCE [LARGE SCALE GENOMIC DNA]</scope>
    <source>
        <strain evidence="3 4">HN2</strain>
    </source>
</reference>
<organism evidence="3 4">
    <name type="scientific">Desulfovibrio subterraneus</name>
    <dbReference type="NCBI Taxonomy" id="2718620"/>
    <lineage>
        <taxon>Bacteria</taxon>
        <taxon>Pseudomonadati</taxon>
        <taxon>Thermodesulfobacteriota</taxon>
        <taxon>Desulfovibrionia</taxon>
        <taxon>Desulfovibrionales</taxon>
        <taxon>Desulfovibrionaceae</taxon>
        <taxon>Desulfovibrio</taxon>
    </lineage>
</organism>
<keyword evidence="4" id="KW-1185">Reference proteome</keyword>
<evidence type="ECO:0000259" key="1">
    <source>
        <dbReference type="Pfam" id="PF00534"/>
    </source>
</evidence>
<evidence type="ECO:0000313" key="3">
    <source>
        <dbReference type="EMBL" id="GFM33207.1"/>
    </source>
</evidence>
<feature type="domain" description="Glycosyltransferase subfamily 4-like N-terminal" evidence="2">
    <location>
        <begin position="132"/>
        <end position="279"/>
    </location>
</feature>
<protein>
    <recommendedName>
        <fullName evidence="5">Glycosyltransferase</fullName>
    </recommendedName>
</protein>
<accession>A0A7J0BHP8</accession>
<dbReference type="Pfam" id="PF00534">
    <property type="entry name" value="Glycos_transf_1"/>
    <property type="match status" value="1"/>
</dbReference>
<dbReference type="Proteomes" id="UP000503840">
    <property type="component" value="Unassembled WGS sequence"/>
</dbReference>
<name>A0A7J0BHP8_9BACT</name>
<evidence type="ECO:0008006" key="5">
    <source>
        <dbReference type="Google" id="ProtNLM"/>
    </source>
</evidence>
<dbReference type="PANTHER" id="PTHR45947:SF3">
    <property type="entry name" value="SULFOQUINOVOSYL TRANSFERASE SQD2"/>
    <property type="match status" value="1"/>
</dbReference>
<dbReference type="InterPro" id="IPR028098">
    <property type="entry name" value="Glyco_trans_4-like_N"/>
</dbReference>
<proteinExistence type="predicted"/>
<gene>
    <name evidence="3" type="ORF">DSM101010T_15720</name>
</gene>
<evidence type="ECO:0000313" key="4">
    <source>
        <dbReference type="Proteomes" id="UP000503840"/>
    </source>
</evidence>
<comment type="caution">
    <text evidence="3">The sequence shown here is derived from an EMBL/GenBank/DDBJ whole genome shotgun (WGS) entry which is preliminary data.</text>
</comment>
<dbReference type="Pfam" id="PF13439">
    <property type="entry name" value="Glyco_transf_4"/>
    <property type="match status" value="1"/>
</dbReference>
<dbReference type="CDD" id="cd03794">
    <property type="entry name" value="GT4_WbuB-like"/>
    <property type="match status" value="1"/>
</dbReference>
<dbReference type="RefSeq" id="WP_174404885.1">
    <property type="nucleotide sequence ID" value="NZ_BLVO01000013.1"/>
</dbReference>
<dbReference type="AlphaFoldDB" id="A0A7J0BHP8"/>
<sequence>MRILMLCADWGIPVGGNAGSSVHFRSLAKAFVDLGHEVRAVVTNGGGTASLPVPVVTVPHGTAWPRIRGAVERVRGRSTPNVCASGITPLQGLPASSITAETAADFVIGSANDPGHRAIGKTSALKFSGGEVVAQSKGNSFLSDLYYRRLPAIVHLAEELLWHRRRFEETVGGLCSHWRPDIIYERYALCQTGGLSAAQSAGIPLFLEVNSPLHDERCRRGLSASFSALARRDERRLWSQADRVFCVSEVLKARITPLRGHVSQQNGGVFVTPNGVDTELFSPDRRSGALRQLLGLGKETLVGWLGALSHERGAEEFVSIMSGVLSFRPDVHAVLIGGGPLEAELKHRAAEAGFAGRIHFTGGVVHEAVPALLADLDIAVASYPKLENFYFSPMKLYEYMASGLPVVAGNMGQMADVVVHGTSGLLMTSQEQEEWVRAIAELCDAPERRAELGNGARERALAFGSWKGNATLILEQVEALCGRGV</sequence>
<feature type="domain" description="Glycosyl transferase family 1" evidence="1">
    <location>
        <begin position="297"/>
        <end position="459"/>
    </location>
</feature>
<dbReference type="SUPFAM" id="SSF53756">
    <property type="entry name" value="UDP-Glycosyltransferase/glycogen phosphorylase"/>
    <property type="match status" value="1"/>
</dbReference>
<dbReference type="GO" id="GO:0016757">
    <property type="term" value="F:glycosyltransferase activity"/>
    <property type="evidence" value="ECO:0007669"/>
    <property type="project" value="InterPro"/>
</dbReference>
<dbReference type="PANTHER" id="PTHR45947">
    <property type="entry name" value="SULFOQUINOVOSYL TRANSFERASE SQD2"/>
    <property type="match status" value="1"/>
</dbReference>
<dbReference type="Gene3D" id="3.40.50.2000">
    <property type="entry name" value="Glycogen Phosphorylase B"/>
    <property type="match status" value="3"/>
</dbReference>